<evidence type="ECO:0000256" key="1">
    <source>
        <dbReference type="SAM" id="Phobius"/>
    </source>
</evidence>
<keyword evidence="1" id="KW-0812">Transmembrane</keyword>
<feature type="transmembrane region" description="Helical" evidence="1">
    <location>
        <begin position="94"/>
        <end position="117"/>
    </location>
</feature>
<dbReference type="EMBL" id="OY660887">
    <property type="protein sequence ID" value="CAJ1086865.1"/>
    <property type="molecule type" value="Genomic_DNA"/>
</dbReference>
<keyword evidence="1" id="KW-0472">Membrane</keyword>
<keyword evidence="3" id="KW-1185">Reference proteome</keyword>
<gene>
    <name evidence="2" type="ORF">XNOV1_A034104</name>
</gene>
<name>A0AAV1HMV8_XYRNO</name>
<proteinExistence type="predicted"/>
<evidence type="ECO:0000313" key="3">
    <source>
        <dbReference type="Proteomes" id="UP001178508"/>
    </source>
</evidence>
<keyword evidence="1" id="KW-1133">Transmembrane helix</keyword>
<organism evidence="2 3">
    <name type="scientific">Xyrichtys novacula</name>
    <name type="common">Pearly razorfish</name>
    <name type="synonym">Hemipteronotus novacula</name>
    <dbReference type="NCBI Taxonomy" id="13765"/>
    <lineage>
        <taxon>Eukaryota</taxon>
        <taxon>Metazoa</taxon>
        <taxon>Chordata</taxon>
        <taxon>Craniata</taxon>
        <taxon>Vertebrata</taxon>
        <taxon>Euteleostomi</taxon>
        <taxon>Actinopterygii</taxon>
        <taxon>Neopterygii</taxon>
        <taxon>Teleostei</taxon>
        <taxon>Neoteleostei</taxon>
        <taxon>Acanthomorphata</taxon>
        <taxon>Eupercaria</taxon>
        <taxon>Labriformes</taxon>
        <taxon>Labridae</taxon>
        <taxon>Xyrichtys</taxon>
    </lineage>
</organism>
<dbReference type="AlphaFoldDB" id="A0AAV1HMV8"/>
<evidence type="ECO:0000313" key="2">
    <source>
        <dbReference type="EMBL" id="CAJ1086865.1"/>
    </source>
</evidence>
<protein>
    <submittedName>
        <fullName evidence="2">Uncharacterized protein</fullName>
    </submittedName>
</protein>
<sequence>MKINEDIIKLTIVHTWSHDQSHSAMIGSAYRKGERGLLCPPGQACKTKLKAPAVCEQRCYLYNTPGGAVSIKTALQTRPDQTGSDQVMISFCFAFWYFFSSSFILKGTGFLLTWLLFW</sequence>
<reference evidence="2" key="1">
    <citation type="submission" date="2023-08" db="EMBL/GenBank/DDBJ databases">
        <authorList>
            <person name="Alioto T."/>
            <person name="Alioto T."/>
            <person name="Gomez Garrido J."/>
        </authorList>
    </citation>
    <scope>NUCLEOTIDE SEQUENCE</scope>
</reference>
<accession>A0AAV1HMV8</accession>
<dbReference type="Proteomes" id="UP001178508">
    <property type="component" value="Chromosome 24"/>
</dbReference>